<evidence type="ECO:0000313" key="17">
    <source>
        <dbReference type="Proteomes" id="UP000557717"/>
    </source>
</evidence>
<evidence type="ECO:0000259" key="15">
    <source>
        <dbReference type="SMART" id="SM00382"/>
    </source>
</evidence>
<dbReference type="GO" id="GO:0005886">
    <property type="term" value="C:plasma membrane"/>
    <property type="evidence" value="ECO:0007669"/>
    <property type="project" value="UniProtKB-SubCell"/>
</dbReference>
<dbReference type="InterPro" id="IPR055190">
    <property type="entry name" value="ATP-synt_VA_C"/>
</dbReference>
<dbReference type="InterPro" id="IPR024034">
    <property type="entry name" value="ATPase_F1/V1_b/a_C"/>
</dbReference>
<evidence type="ECO:0000256" key="4">
    <source>
        <dbReference type="ARBA" id="ARBA00022741"/>
    </source>
</evidence>
<sequence>MSNQGTIVQVIGAVVDIDFSKATKLPEIYNALEVSYELFGAQTTLVLEVQQHLGDGWVRTVSMSTSDGLKRGMTVVDTGKAIAVPVGEQVLGRIFNVTGDLVDENVPLPSPDFRSPIHRPAPSLTEQSAAAEILPTGIKVIDLICPLLKGGKGGMFGGAGVGKTVVIMELINNIAKAHGGYSVFAGVGERTREGNDLYWEMIESGVIATEKDEHGHPKLDEKGNPVLTNGSKVALCYGQMNEPPGARLRVALSALTMAEHFRDEANQDVLLFVDNIFRFSQAGSEVSALLGRTPSAVGYQPTLSEEMATLQERITSTNKGSITSLQAVYVPADDLTDPAPANTFAHLDATVVLERSLAEQALFPAVDPLASTSKALAPEVVGDEHYRVARGVQQTLQRYKDLQDIIAILGMDELSDGDKLTVFRARKIQRFLTQPFHVAEVFTNVPGALVSMEDTVKGFAEILDGKWDDVPEGNFYMKAGIETVARD</sequence>
<dbReference type="InterPro" id="IPR020003">
    <property type="entry name" value="ATPase_a/bsu_AS"/>
</dbReference>
<comment type="subcellular location">
    <subcellularLocation>
        <location evidence="1 14">Cell membrane</location>
        <topology evidence="1 14">Peripheral membrane protein</topology>
    </subcellularLocation>
</comment>
<dbReference type="InterPro" id="IPR004100">
    <property type="entry name" value="ATPase_F1/V1/A1_a/bsu_N"/>
</dbReference>
<keyword evidence="14" id="KW-1003">Cell membrane</keyword>
<dbReference type="AlphaFoldDB" id="A0A840VJP6"/>
<evidence type="ECO:0000256" key="12">
    <source>
        <dbReference type="ARBA" id="ARBA00052325"/>
    </source>
</evidence>
<dbReference type="Pfam" id="PF00006">
    <property type="entry name" value="ATP-synt_ab"/>
    <property type="match status" value="1"/>
</dbReference>
<keyword evidence="17" id="KW-1185">Reference proteome</keyword>
<keyword evidence="3 14" id="KW-0813">Transport</keyword>
<dbReference type="InterPro" id="IPR050053">
    <property type="entry name" value="ATPase_alpha/beta_chains"/>
</dbReference>
<protein>
    <recommendedName>
        <fullName evidence="14">ATP synthase subunit beta</fullName>
        <ecNumber evidence="14">7.1.2.2</ecNumber>
    </recommendedName>
    <alternativeName>
        <fullName evidence="14">ATP synthase F1 sector subunit beta</fullName>
    </alternativeName>
    <alternativeName>
        <fullName evidence="14">F-ATPase subunit beta</fullName>
    </alternativeName>
</protein>
<proteinExistence type="inferred from homology"/>
<dbReference type="EMBL" id="JACHFD010000017">
    <property type="protein sequence ID" value="MBB5352911.1"/>
    <property type="molecule type" value="Genomic_DNA"/>
</dbReference>
<dbReference type="HAMAP" id="MF_01347">
    <property type="entry name" value="ATP_synth_beta_bact"/>
    <property type="match status" value="1"/>
</dbReference>
<comment type="catalytic activity">
    <reaction evidence="12">
        <text>4 Na(+)(in) + ATP + H2O = 4 Na(+)(out) + ADP + phosphate + H(+)</text>
        <dbReference type="Rhea" id="RHEA:58156"/>
        <dbReference type="ChEBI" id="CHEBI:15377"/>
        <dbReference type="ChEBI" id="CHEBI:15378"/>
        <dbReference type="ChEBI" id="CHEBI:29101"/>
        <dbReference type="ChEBI" id="CHEBI:30616"/>
        <dbReference type="ChEBI" id="CHEBI:43474"/>
        <dbReference type="ChEBI" id="CHEBI:456216"/>
        <dbReference type="EC" id="7.2.2.1"/>
    </reaction>
</comment>
<evidence type="ECO:0000256" key="3">
    <source>
        <dbReference type="ARBA" id="ARBA00022448"/>
    </source>
</evidence>
<dbReference type="GO" id="GO:0046933">
    <property type="term" value="F:proton-transporting ATP synthase activity, rotational mechanism"/>
    <property type="evidence" value="ECO:0007669"/>
    <property type="project" value="UniProtKB-UniRule"/>
</dbReference>
<dbReference type="SMART" id="SM00382">
    <property type="entry name" value="AAA"/>
    <property type="match status" value="1"/>
</dbReference>
<dbReference type="SUPFAM" id="SSF50615">
    <property type="entry name" value="N-terminal domain of alpha and beta subunits of F1 ATP synthase"/>
    <property type="match status" value="1"/>
</dbReference>
<dbReference type="FunFam" id="1.10.1140.10:FF:000001">
    <property type="entry name" value="ATP synthase subunit beta"/>
    <property type="match status" value="1"/>
</dbReference>
<dbReference type="RefSeq" id="WP_184020343.1">
    <property type="nucleotide sequence ID" value="NZ_JACHFD010000017.1"/>
</dbReference>
<dbReference type="InterPro" id="IPR003593">
    <property type="entry name" value="AAA+_ATPase"/>
</dbReference>
<evidence type="ECO:0000256" key="11">
    <source>
        <dbReference type="ARBA" id="ARBA00023310"/>
    </source>
</evidence>
<keyword evidence="10 14" id="KW-0139">CF(1)</keyword>
<dbReference type="SUPFAM" id="SSF52540">
    <property type="entry name" value="P-loop containing nucleoside triphosphate hydrolases"/>
    <property type="match status" value="1"/>
</dbReference>
<feature type="binding site" evidence="14">
    <location>
        <begin position="157"/>
        <end position="164"/>
    </location>
    <ligand>
        <name>ATP</name>
        <dbReference type="ChEBI" id="CHEBI:30616"/>
    </ligand>
</feature>
<comment type="function">
    <text evidence="13">Produces ATP from ADP in the presence of a sodium ion gradient across the membrane. The beta chain is the catalytic subunit.</text>
</comment>
<feature type="domain" description="AAA+ ATPase" evidence="15">
    <location>
        <begin position="149"/>
        <end position="357"/>
    </location>
</feature>
<dbReference type="Proteomes" id="UP000557717">
    <property type="component" value="Unassembled WGS sequence"/>
</dbReference>
<evidence type="ECO:0000256" key="14">
    <source>
        <dbReference type="HAMAP-Rule" id="MF_01347"/>
    </source>
</evidence>
<dbReference type="PANTHER" id="PTHR15184:SF71">
    <property type="entry name" value="ATP SYNTHASE SUBUNIT BETA, MITOCHONDRIAL"/>
    <property type="match status" value="1"/>
</dbReference>
<dbReference type="InterPro" id="IPR000194">
    <property type="entry name" value="ATPase_F1/V1/A1_a/bsu_nucl-bd"/>
</dbReference>
<evidence type="ECO:0000256" key="8">
    <source>
        <dbReference type="ARBA" id="ARBA00023065"/>
    </source>
</evidence>
<dbReference type="Gene3D" id="2.40.10.170">
    <property type="match status" value="1"/>
</dbReference>
<keyword evidence="4 14" id="KW-0547">Nucleotide-binding</keyword>
<keyword evidence="11 14" id="KW-0066">ATP synthesis</keyword>
<dbReference type="Pfam" id="PF02874">
    <property type="entry name" value="ATP-synt_ab_N"/>
    <property type="match status" value="1"/>
</dbReference>
<dbReference type="InterPro" id="IPR005722">
    <property type="entry name" value="ATP_synth_F1_bsu"/>
</dbReference>
<dbReference type="FunFam" id="3.40.50.300:FF:000004">
    <property type="entry name" value="ATP synthase subunit beta"/>
    <property type="match status" value="1"/>
</dbReference>
<organism evidence="16 17">
    <name type="scientific">Haloferula luteola</name>
    <dbReference type="NCBI Taxonomy" id="595692"/>
    <lineage>
        <taxon>Bacteria</taxon>
        <taxon>Pseudomonadati</taxon>
        <taxon>Verrucomicrobiota</taxon>
        <taxon>Verrucomicrobiia</taxon>
        <taxon>Verrucomicrobiales</taxon>
        <taxon>Verrucomicrobiaceae</taxon>
        <taxon>Haloferula</taxon>
    </lineage>
</organism>
<evidence type="ECO:0000256" key="5">
    <source>
        <dbReference type="ARBA" id="ARBA00022781"/>
    </source>
</evidence>
<dbReference type="CDD" id="cd01133">
    <property type="entry name" value="F1-ATPase_beta_CD"/>
    <property type="match status" value="1"/>
</dbReference>
<keyword evidence="7 14" id="KW-1278">Translocase</keyword>
<comment type="catalytic activity">
    <reaction evidence="14">
        <text>ATP + H2O + 4 H(+)(in) = ADP + phosphate + 5 H(+)(out)</text>
        <dbReference type="Rhea" id="RHEA:57720"/>
        <dbReference type="ChEBI" id="CHEBI:15377"/>
        <dbReference type="ChEBI" id="CHEBI:15378"/>
        <dbReference type="ChEBI" id="CHEBI:30616"/>
        <dbReference type="ChEBI" id="CHEBI:43474"/>
        <dbReference type="ChEBI" id="CHEBI:456216"/>
        <dbReference type="EC" id="7.1.2.2"/>
    </reaction>
</comment>
<dbReference type="SUPFAM" id="SSF47917">
    <property type="entry name" value="C-terminal domain of alpha and beta subunits of F1 ATP synthase"/>
    <property type="match status" value="1"/>
</dbReference>
<dbReference type="Gene3D" id="3.40.50.300">
    <property type="entry name" value="P-loop containing nucleotide triphosphate hydrolases"/>
    <property type="match status" value="1"/>
</dbReference>
<accession>A0A840VJP6</accession>
<evidence type="ECO:0000313" key="16">
    <source>
        <dbReference type="EMBL" id="MBB5352911.1"/>
    </source>
</evidence>
<keyword evidence="5 14" id="KW-0375">Hydrogen ion transport</keyword>
<comment type="similarity">
    <text evidence="2 14">Belongs to the ATPase alpha/beta chains family.</text>
</comment>
<dbReference type="GO" id="GO:0045259">
    <property type="term" value="C:proton-transporting ATP synthase complex"/>
    <property type="evidence" value="ECO:0007669"/>
    <property type="project" value="UniProtKB-KW"/>
</dbReference>
<dbReference type="InterPro" id="IPR027417">
    <property type="entry name" value="P-loop_NTPase"/>
</dbReference>
<evidence type="ECO:0000256" key="10">
    <source>
        <dbReference type="ARBA" id="ARBA00023196"/>
    </source>
</evidence>
<keyword evidence="8 14" id="KW-0406">Ion transport</keyword>
<evidence type="ECO:0000256" key="1">
    <source>
        <dbReference type="ARBA" id="ARBA00004202"/>
    </source>
</evidence>
<dbReference type="FunFam" id="2.40.10.170:FF:000005">
    <property type="entry name" value="ATP synthase subunit beta"/>
    <property type="match status" value="1"/>
</dbReference>
<dbReference type="CDD" id="cd18110">
    <property type="entry name" value="ATP-synt_F1_beta_C"/>
    <property type="match status" value="1"/>
</dbReference>
<evidence type="ECO:0000256" key="2">
    <source>
        <dbReference type="ARBA" id="ARBA00008936"/>
    </source>
</evidence>
<evidence type="ECO:0000256" key="13">
    <source>
        <dbReference type="ARBA" id="ARBA00059242"/>
    </source>
</evidence>
<dbReference type="CDD" id="cd18115">
    <property type="entry name" value="ATP-synt_F1_beta_N"/>
    <property type="match status" value="1"/>
</dbReference>
<dbReference type="GO" id="GO:0046962">
    <property type="term" value="F:sodium-transporting ATPase activity, rotational mechanism"/>
    <property type="evidence" value="ECO:0007669"/>
    <property type="project" value="UniProtKB-EC"/>
</dbReference>
<dbReference type="PANTHER" id="PTHR15184">
    <property type="entry name" value="ATP SYNTHASE"/>
    <property type="match status" value="1"/>
</dbReference>
<dbReference type="EC" id="7.1.2.2" evidence="14"/>
<dbReference type="InterPro" id="IPR036121">
    <property type="entry name" value="ATPase_F1/V1/A1_a/bsu_N_sf"/>
</dbReference>
<comment type="function">
    <text evidence="14">Produces ATP from ADP in the presence of a proton gradient across the membrane. The catalytic sites are hosted primarily by the beta subunits.</text>
</comment>
<dbReference type="Gene3D" id="1.10.1140.10">
    <property type="entry name" value="Bovine Mitochondrial F1-atpase, Atp Synthase Beta Chain, Chain D, domain 3"/>
    <property type="match status" value="1"/>
</dbReference>
<gene>
    <name evidence="14" type="primary">atpD</name>
    <name evidence="16" type="ORF">HNR46_003160</name>
</gene>
<evidence type="ECO:0000256" key="9">
    <source>
        <dbReference type="ARBA" id="ARBA00023136"/>
    </source>
</evidence>
<dbReference type="NCBIfam" id="TIGR01039">
    <property type="entry name" value="atpD"/>
    <property type="match status" value="1"/>
</dbReference>
<evidence type="ECO:0000256" key="6">
    <source>
        <dbReference type="ARBA" id="ARBA00022840"/>
    </source>
</evidence>
<dbReference type="GO" id="GO:0005524">
    <property type="term" value="F:ATP binding"/>
    <property type="evidence" value="ECO:0007669"/>
    <property type="project" value="UniProtKB-UniRule"/>
</dbReference>
<comment type="caution">
    <text evidence="16">The sequence shown here is derived from an EMBL/GenBank/DDBJ whole genome shotgun (WGS) entry which is preliminary data.</text>
</comment>
<keyword evidence="6 14" id="KW-0067">ATP-binding</keyword>
<evidence type="ECO:0000256" key="7">
    <source>
        <dbReference type="ARBA" id="ARBA00022967"/>
    </source>
</evidence>
<dbReference type="PROSITE" id="PS00152">
    <property type="entry name" value="ATPASE_ALPHA_BETA"/>
    <property type="match status" value="1"/>
</dbReference>
<dbReference type="Pfam" id="PF22919">
    <property type="entry name" value="ATP-synt_VA_C"/>
    <property type="match status" value="1"/>
</dbReference>
<name>A0A840VJP6_9BACT</name>
<reference evidence="16 17" key="1">
    <citation type="submission" date="2020-08" db="EMBL/GenBank/DDBJ databases">
        <title>Genomic Encyclopedia of Type Strains, Phase IV (KMG-IV): sequencing the most valuable type-strain genomes for metagenomic binning, comparative biology and taxonomic classification.</title>
        <authorList>
            <person name="Goeker M."/>
        </authorList>
    </citation>
    <scope>NUCLEOTIDE SEQUENCE [LARGE SCALE GENOMIC DNA]</scope>
    <source>
        <strain evidence="16 17">YC6886</strain>
    </source>
</reference>
<keyword evidence="9 14" id="KW-0472">Membrane</keyword>